<keyword evidence="4" id="KW-1185">Reference proteome</keyword>
<comment type="caution">
    <text evidence="3">The sequence shown here is derived from an EMBL/GenBank/DDBJ whole genome shotgun (WGS) entry which is preliminary data.</text>
</comment>
<evidence type="ECO:0000256" key="1">
    <source>
        <dbReference type="SAM" id="MobiDB-lite"/>
    </source>
</evidence>
<protein>
    <submittedName>
        <fullName evidence="3">Uncharacterized protein</fullName>
    </submittedName>
</protein>
<dbReference type="Proteomes" id="UP001589647">
    <property type="component" value="Unassembled WGS sequence"/>
</dbReference>
<accession>A0ABV5IQB0</accession>
<proteinExistence type="predicted"/>
<gene>
    <name evidence="3" type="ORF">ACFFV7_36400</name>
</gene>
<reference evidence="3 4" key="1">
    <citation type="submission" date="2024-09" db="EMBL/GenBank/DDBJ databases">
        <authorList>
            <person name="Sun Q."/>
            <person name="Mori K."/>
        </authorList>
    </citation>
    <scope>NUCLEOTIDE SEQUENCE [LARGE SCALE GENOMIC DNA]</scope>
    <source>
        <strain evidence="3 4">CCM 3426</strain>
    </source>
</reference>
<name>A0ABV5IQB0_9ACTN</name>
<feature type="region of interest" description="Disordered" evidence="1">
    <location>
        <begin position="1"/>
        <end position="28"/>
    </location>
</feature>
<feature type="compositionally biased region" description="Basic and acidic residues" evidence="1">
    <location>
        <begin position="19"/>
        <end position="28"/>
    </location>
</feature>
<feature type="compositionally biased region" description="Acidic residues" evidence="1">
    <location>
        <begin position="9"/>
        <end position="18"/>
    </location>
</feature>
<evidence type="ECO:0000256" key="2">
    <source>
        <dbReference type="SAM" id="Phobius"/>
    </source>
</evidence>
<keyword evidence="2" id="KW-1133">Transmembrane helix</keyword>
<keyword evidence="2" id="KW-0472">Membrane</keyword>
<feature type="transmembrane region" description="Helical" evidence="2">
    <location>
        <begin position="72"/>
        <end position="91"/>
    </location>
</feature>
<evidence type="ECO:0000313" key="3">
    <source>
        <dbReference type="EMBL" id="MFB9206723.1"/>
    </source>
</evidence>
<organism evidence="3 4">
    <name type="scientific">Nonomuraea spiralis</name>
    <dbReference type="NCBI Taxonomy" id="46182"/>
    <lineage>
        <taxon>Bacteria</taxon>
        <taxon>Bacillati</taxon>
        <taxon>Actinomycetota</taxon>
        <taxon>Actinomycetes</taxon>
        <taxon>Streptosporangiales</taxon>
        <taxon>Streptosporangiaceae</taxon>
        <taxon>Nonomuraea</taxon>
    </lineage>
</organism>
<evidence type="ECO:0000313" key="4">
    <source>
        <dbReference type="Proteomes" id="UP001589647"/>
    </source>
</evidence>
<dbReference type="RefSeq" id="WP_189650768.1">
    <property type="nucleotide sequence ID" value="NZ_BMRC01000015.1"/>
</dbReference>
<dbReference type="EMBL" id="JBHMEI010000039">
    <property type="protein sequence ID" value="MFB9206723.1"/>
    <property type="molecule type" value="Genomic_DNA"/>
</dbReference>
<sequence>MLHTAGLDGLDEEGEPESSQDRSGYRLTGHGDKVEVRYRAADELFASSYDEGADRPDHREYQLLLFRRRIETVMLGAIAEILMAAGFGFTFHPACDQSAAILRVNSRSSRGIC</sequence>
<keyword evidence="2" id="KW-0812">Transmembrane</keyword>